<keyword evidence="2" id="KW-1185">Reference proteome</keyword>
<dbReference type="Proteomes" id="UP000765509">
    <property type="component" value="Unassembled WGS sequence"/>
</dbReference>
<organism evidence="1 2">
    <name type="scientific">Austropuccinia psidii MF-1</name>
    <dbReference type="NCBI Taxonomy" id="1389203"/>
    <lineage>
        <taxon>Eukaryota</taxon>
        <taxon>Fungi</taxon>
        <taxon>Dikarya</taxon>
        <taxon>Basidiomycota</taxon>
        <taxon>Pucciniomycotina</taxon>
        <taxon>Pucciniomycetes</taxon>
        <taxon>Pucciniales</taxon>
        <taxon>Sphaerophragmiaceae</taxon>
        <taxon>Austropuccinia</taxon>
    </lineage>
</organism>
<name>A0A9Q3E284_9BASI</name>
<accession>A0A9Q3E284</accession>
<proteinExistence type="predicted"/>
<reference evidence="1" key="1">
    <citation type="submission" date="2021-03" db="EMBL/GenBank/DDBJ databases">
        <title>Draft genome sequence of rust myrtle Austropuccinia psidii MF-1, a brazilian biotype.</title>
        <authorList>
            <person name="Quecine M.C."/>
            <person name="Pachon D.M.R."/>
            <person name="Bonatelli M.L."/>
            <person name="Correr F.H."/>
            <person name="Franceschini L.M."/>
            <person name="Leite T.F."/>
            <person name="Margarido G.R.A."/>
            <person name="Almeida C.A."/>
            <person name="Ferrarezi J.A."/>
            <person name="Labate C.A."/>
        </authorList>
    </citation>
    <scope>NUCLEOTIDE SEQUENCE</scope>
    <source>
        <strain evidence="1">MF-1</strain>
    </source>
</reference>
<evidence type="ECO:0000313" key="2">
    <source>
        <dbReference type="Proteomes" id="UP000765509"/>
    </source>
</evidence>
<dbReference type="EMBL" id="AVOT02021861">
    <property type="protein sequence ID" value="MBW0510951.1"/>
    <property type="molecule type" value="Genomic_DNA"/>
</dbReference>
<evidence type="ECO:0000313" key="1">
    <source>
        <dbReference type="EMBL" id="MBW0510951.1"/>
    </source>
</evidence>
<comment type="caution">
    <text evidence="1">The sequence shown here is derived from an EMBL/GenBank/DDBJ whole genome shotgun (WGS) entry which is preliminary data.</text>
</comment>
<protein>
    <submittedName>
        <fullName evidence="1">Uncharacterized protein</fullName>
    </submittedName>
</protein>
<dbReference type="AlphaFoldDB" id="A0A9Q3E284"/>
<sequence length="107" mass="12458">MSDPMINMKILRKFEGELEHSIMCRFVAPCSSDNYINDMEDIITRKRIGKTWNRNPMYSKLIPNISKEDKRPERPVLKSHKCGSTSHLAKTCTKKTKINEVQVFEKA</sequence>
<gene>
    <name evidence="1" type="ORF">O181_050666</name>
</gene>